<dbReference type="AlphaFoldDB" id="A0A1Q1G3Q9"/>
<dbReference type="Proteomes" id="UP000277108">
    <property type="component" value="Unassembled WGS sequence"/>
</dbReference>
<proteinExistence type="inferred from homology"/>
<evidence type="ECO:0000256" key="8">
    <source>
        <dbReference type="HAMAP-Rule" id="MF_00360"/>
    </source>
</evidence>
<keyword evidence="4 8" id="KW-0689">Ribosomal protein</keyword>
<accession>A0A3N5BJA3</accession>
<dbReference type="SUPFAM" id="SSF54995">
    <property type="entry name" value="Ribosomal protein S6"/>
    <property type="match status" value="1"/>
</dbReference>
<dbReference type="GO" id="GO:0006412">
    <property type="term" value="P:translation"/>
    <property type="evidence" value="ECO:0007669"/>
    <property type="project" value="UniProtKB-UniRule"/>
</dbReference>
<dbReference type="InterPro" id="IPR000529">
    <property type="entry name" value="Ribosomal_bS6"/>
</dbReference>
<comment type="caution">
    <text evidence="9">The sequence shown here is derived from an EMBL/GenBank/DDBJ whole genome shotgun (WGS) entry which is preliminary data.</text>
</comment>
<dbReference type="GO" id="GO:0005840">
    <property type="term" value="C:ribosome"/>
    <property type="evidence" value="ECO:0007669"/>
    <property type="project" value="UniProtKB-KW"/>
</dbReference>
<dbReference type="InterPro" id="IPR020814">
    <property type="entry name" value="Ribosomal_S6_plastid/chlpt"/>
</dbReference>
<evidence type="ECO:0000313" key="10">
    <source>
        <dbReference type="Proteomes" id="UP000277108"/>
    </source>
</evidence>
<dbReference type="RefSeq" id="WP_077141069.1">
    <property type="nucleotide sequence ID" value="NZ_CBCSGK010000004.1"/>
</dbReference>
<evidence type="ECO:0000256" key="7">
    <source>
        <dbReference type="ARBA" id="ARBA00035294"/>
    </source>
</evidence>
<dbReference type="Gene3D" id="3.30.70.60">
    <property type="match status" value="1"/>
</dbReference>
<dbReference type="PANTHER" id="PTHR21011:SF1">
    <property type="entry name" value="SMALL RIBOSOMAL SUBUNIT PROTEIN BS6M"/>
    <property type="match status" value="1"/>
</dbReference>
<dbReference type="GO" id="GO:0070181">
    <property type="term" value="F:small ribosomal subunit rRNA binding"/>
    <property type="evidence" value="ECO:0007669"/>
    <property type="project" value="TreeGrafter"/>
</dbReference>
<dbReference type="NCBIfam" id="TIGR00166">
    <property type="entry name" value="S6"/>
    <property type="match status" value="1"/>
</dbReference>
<evidence type="ECO:0000256" key="1">
    <source>
        <dbReference type="ARBA" id="ARBA00009512"/>
    </source>
</evidence>
<sequence length="96" mass="11466">MNAYEILYIIKPDVEEATMKEVVEYFDNVLTNNNAEIIESKEWGKRKLAYEIDDYKEGFYRIIKVNATPEATHEFDRLIKINDNVLRHIVVREEEK</sequence>
<dbReference type="CDD" id="cd00473">
    <property type="entry name" value="bS6"/>
    <property type="match status" value="1"/>
</dbReference>
<gene>
    <name evidence="8" type="primary">rpsF</name>
    <name evidence="9" type="ORF">EDD62_1408</name>
</gene>
<keyword evidence="10" id="KW-1185">Reference proteome</keyword>
<reference evidence="9 10" key="1">
    <citation type="submission" date="2018-11" db="EMBL/GenBank/DDBJ databases">
        <title>Genomic Encyclopedia of Type Strains, Phase IV (KMG-IV): sequencing the most valuable type-strain genomes for metagenomic binning, comparative biology and taxonomic classification.</title>
        <authorList>
            <person name="Goeker M."/>
        </authorList>
    </citation>
    <scope>NUCLEOTIDE SEQUENCE [LARGE SCALE GENOMIC DNA]</scope>
    <source>
        <strain evidence="9 10">DSM 29158</strain>
    </source>
</reference>
<comment type="similarity">
    <text evidence="1 8">Belongs to the bacterial ribosomal protein bS6 family.</text>
</comment>
<name>A0A1Q1G3Q9_9BACL</name>
<keyword evidence="5 8" id="KW-0687">Ribonucleoprotein</keyword>
<dbReference type="GO" id="GO:0005737">
    <property type="term" value="C:cytoplasm"/>
    <property type="evidence" value="ECO:0007669"/>
    <property type="project" value="UniProtKB-ARBA"/>
</dbReference>
<dbReference type="GO" id="GO:0003735">
    <property type="term" value="F:structural constituent of ribosome"/>
    <property type="evidence" value="ECO:0007669"/>
    <property type="project" value="InterPro"/>
</dbReference>
<dbReference type="FunFam" id="3.30.70.60:FF:000002">
    <property type="entry name" value="30S ribosomal protein S6"/>
    <property type="match status" value="1"/>
</dbReference>
<dbReference type="GO" id="GO:1990904">
    <property type="term" value="C:ribonucleoprotein complex"/>
    <property type="evidence" value="ECO:0007669"/>
    <property type="project" value="UniProtKB-KW"/>
</dbReference>
<evidence type="ECO:0000256" key="6">
    <source>
        <dbReference type="ARBA" id="ARBA00035104"/>
    </source>
</evidence>
<dbReference type="OrthoDB" id="9812702at2"/>
<dbReference type="InterPro" id="IPR014717">
    <property type="entry name" value="Transl_elong_EF1B/ribsomal_bS6"/>
</dbReference>
<keyword evidence="3 8" id="KW-0694">RNA-binding</keyword>
<protein>
    <recommendedName>
        <fullName evidence="7 8">Small ribosomal subunit protein bS6</fullName>
    </recommendedName>
</protein>
<dbReference type="Pfam" id="PF01250">
    <property type="entry name" value="Ribosomal_S6"/>
    <property type="match status" value="1"/>
</dbReference>
<organism evidence="9 10">
    <name type="scientific">Abyssicoccus albus</name>
    <dbReference type="NCBI Taxonomy" id="1817405"/>
    <lineage>
        <taxon>Bacteria</taxon>
        <taxon>Bacillati</taxon>
        <taxon>Bacillota</taxon>
        <taxon>Bacilli</taxon>
        <taxon>Bacillales</taxon>
        <taxon>Abyssicoccaceae</taxon>
    </lineage>
</organism>
<evidence type="ECO:0000256" key="2">
    <source>
        <dbReference type="ARBA" id="ARBA00022730"/>
    </source>
</evidence>
<evidence type="ECO:0000256" key="4">
    <source>
        <dbReference type="ARBA" id="ARBA00022980"/>
    </source>
</evidence>
<dbReference type="STRING" id="1849491.BVH56_08820"/>
<evidence type="ECO:0000256" key="5">
    <source>
        <dbReference type="ARBA" id="ARBA00023274"/>
    </source>
</evidence>
<comment type="function">
    <text evidence="6 8">Binds together with bS18 to 16S ribosomal RNA.</text>
</comment>
<keyword evidence="2 8" id="KW-0699">rRNA-binding</keyword>
<dbReference type="PANTHER" id="PTHR21011">
    <property type="entry name" value="MITOCHONDRIAL 28S RIBOSOMAL PROTEIN S6"/>
    <property type="match status" value="1"/>
</dbReference>
<accession>A0A1Q1G3Q9</accession>
<dbReference type="EMBL" id="RKRK01000003">
    <property type="protein sequence ID" value="RPF56749.1"/>
    <property type="molecule type" value="Genomic_DNA"/>
</dbReference>
<dbReference type="InterPro" id="IPR035980">
    <property type="entry name" value="Ribosomal_bS6_sf"/>
</dbReference>
<evidence type="ECO:0000256" key="3">
    <source>
        <dbReference type="ARBA" id="ARBA00022884"/>
    </source>
</evidence>
<evidence type="ECO:0000313" key="9">
    <source>
        <dbReference type="EMBL" id="RPF56749.1"/>
    </source>
</evidence>
<dbReference type="HAMAP" id="MF_00360">
    <property type="entry name" value="Ribosomal_bS6"/>
    <property type="match status" value="1"/>
</dbReference>